<evidence type="ECO:0000313" key="3">
    <source>
        <dbReference type="Proteomes" id="UP000324897"/>
    </source>
</evidence>
<accession>A0A5J9TM02</accession>
<dbReference type="AlphaFoldDB" id="A0A5J9TM02"/>
<dbReference type="EMBL" id="RWGY01000039">
    <property type="protein sequence ID" value="TVU12433.1"/>
    <property type="molecule type" value="Genomic_DNA"/>
</dbReference>
<reference evidence="2 3" key="1">
    <citation type="journal article" date="2019" name="Sci. Rep.">
        <title>A high-quality genome of Eragrostis curvula grass provides insights into Poaceae evolution and supports new strategies to enhance forage quality.</title>
        <authorList>
            <person name="Carballo J."/>
            <person name="Santos B.A.C.M."/>
            <person name="Zappacosta D."/>
            <person name="Garbus I."/>
            <person name="Selva J.P."/>
            <person name="Gallo C.A."/>
            <person name="Diaz A."/>
            <person name="Albertini E."/>
            <person name="Caccamo M."/>
            <person name="Echenique V."/>
        </authorList>
    </citation>
    <scope>NUCLEOTIDE SEQUENCE [LARGE SCALE GENOMIC DNA]</scope>
    <source>
        <strain evidence="3">cv. Victoria</strain>
        <tissue evidence="2">Leaf</tissue>
    </source>
</reference>
<organism evidence="2 3">
    <name type="scientific">Eragrostis curvula</name>
    <name type="common">weeping love grass</name>
    <dbReference type="NCBI Taxonomy" id="38414"/>
    <lineage>
        <taxon>Eukaryota</taxon>
        <taxon>Viridiplantae</taxon>
        <taxon>Streptophyta</taxon>
        <taxon>Embryophyta</taxon>
        <taxon>Tracheophyta</taxon>
        <taxon>Spermatophyta</taxon>
        <taxon>Magnoliopsida</taxon>
        <taxon>Liliopsida</taxon>
        <taxon>Poales</taxon>
        <taxon>Poaceae</taxon>
        <taxon>PACMAD clade</taxon>
        <taxon>Chloridoideae</taxon>
        <taxon>Eragrostideae</taxon>
        <taxon>Eragrostidinae</taxon>
        <taxon>Eragrostis</taxon>
    </lineage>
</organism>
<evidence type="ECO:0000259" key="1">
    <source>
        <dbReference type="Pfam" id="PF03478"/>
    </source>
</evidence>
<proteinExistence type="predicted"/>
<dbReference type="Pfam" id="PF03478">
    <property type="entry name" value="Beta-prop_KIB1-4"/>
    <property type="match status" value="1"/>
</dbReference>
<dbReference type="Gene3D" id="1.20.1280.50">
    <property type="match status" value="1"/>
</dbReference>
<name>A0A5J9TM02_9POAL</name>
<dbReference type="Gramene" id="TVU12433">
    <property type="protein sequence ID" value="TVU12433"/>
    <property type="gene ID" value="EJB05_46077"/>
</dbReference>
<evidence type="ECO:0000313" key="2">
    <source>
        <dbReference type="EMBL" id="TVU12433.1"/>
    </source>
</evidence>
<protein>
    <recommendedName>
        <fullName evidence="1">KIB1-4 beta-propeller domain-containing protein</fullName>
    </recommendedName>
</protein>
<dbReference type="SUPFAM" id="SSF81383">
    <property type="entry name" value="F-box domain"/>
    <property type="match status" value="1"/>
</dbReference>
<dbReference type="InterPro" id="IPR036047">
    <property type="entry name" value="F-box-like_dom_sf"/>
</dbReference>
<gene>
    <name evidence="2" type="ORF">EJB05_46077</name>
</gene>
<dbReference type="Proteomes" id="UP000324897">
    <property type="component" value="Chromosome 3"/>
</dbReference>
<dbReference type="InterPro" id="IPR005174">
    <property type="entry name" value="KIB1-4_b-propeller"/>
</dbReference>
<feature type="domain" description="KIB1-4 beta-propeller" evidence="1">
    <location>
        <begin position="65"/>
        <end position="342"/>
    </location>
</feature>
<comment type="caution">
    <text evidence="2">The sequence shown here is derived from an EMBL/GenBank/DDBJ whole genome shotgun (WGS) entry which is preliminary data.</text>
</comment>
<sequence>MKTARQSSSQWRDLQPELLDLILERLTSLADRVRLRAVCRPWRRGTRLESLPQPFPWSTLLDGAFLDIPGGEIHRVPLPDDANCFHGSVGNWLFVQHRGGDRLSLMNPLISKHVLPLPDLSTILGHREVMPRYADTYPLALKLVHLSSQLDNKISPDSSYESTVSICRAPATATAFRDPNGERLLDVAFHDGKLYAISARKLFVLHIDDCSDEGNKPPRVSSMEPVMNYSDDPDTKFRSFSNKRIQMCRVRTGVILLHPVADCCTAEETRTFSFEIFEADVNASRWRRVDTLEGQALFAGTYSSKFLPASGCGAREDCIYFLCDYDQRHSDADPFRDCGVFNMKTEVITPLLPDTMVVRRRGCMGRPAWCEHSYTNGIYGPRFLAGQAYP</sequence>
<feature type="non-terminal residue" evidence="2">
    <location>
        <position position="1"/>
    </location>
</feature>
<keyword evidence="3" id="KW-1185">Reference proteome</keyword>
<dbReference type="OrthoDB" id="677441at2759"/>
<dbReference type="PANTHER" id="PTHR33110:SF36">
    <property type="entry name" value="OS06G0148600 PROTEIN"/>
    <property type="match status" value="1"/>
</dbReference>
<dbReference type="PANTHER" id="PTHR33110">
    <property type="entry name" value="F-BOX/KELCH-REPEAT PROTEIN-RELATED"/>
    <property type="match status" value="1"/>
</dbReference>